<evidence type="ECO:0000313" key="3">
    <source>
        <dbReference type="Proteomes" id="UP000199058"/>
    </source>
</evidence>
<dbReference type="Gene3D" id="3.40.190.10">
    <property type="entry name" value="Periplasmic binding protein-like II"/>
    <property type="match status" value="2"/>
</dbReference>
<dbReference type="STRING" id="1122252.SAMN05660443_1799"/>
<name>A0A1I1H3W2_9GAMM</name>
<proteinExistence type="predicted"/>
<keyword evidence="1" id="KW-0812">Transmembrane</keyword>
<dbReference type="OrthoDB" id="6111975at2"/>
<evidence type="ECO:0000313" key="2">
    <source>
        <dbReference type="EMBL" id="SFC18849.1"/>
    </source>
</evidence>
<dbReference type="SUPFAM" id="SSF53850">
    <property type="entry name" value="Periplasmic binding protein-like II"/>
    <property type="match status" value="1"/>
</dbReference>
<evidence type="ECO:0000256" key="1">
    <source>
        <dbReference type="SAM" id="Phobius"/>
    </source>
</evidence>
<dbReference type="AlphaFoldDB" id="A0A1I1H3W2"/>
<dbReference type="Pfam" id="PF16868">
    <property type="entry name" value="NMT1_3"/>
    <property type="match status" value="1"/>
</dbReference>
<keyword evidence="3" id="KW-1185">Reference proteome</keyword>
<dbReference type="NCBIfam" id="TIGR02122">
    <property type="entry name" value="TRAP_TAXI"/>
    <property type="match status" value="1"/>
</dbReference>
<dbReference type="RefSeq" id="WP_091962273.1">
    <property type="nucleotide sequence ID" value="NZ_FOLH01000003.1"/>
</dbReference>
<keyword evidence="1" id="KW-1133">Transmembrane helix</keyword>
<dbReference type="InterPro" id="IPR011852">
    <property type="entry name" value="TRAP_TAXI"/>
</dbReference>
<feature type="transmembrane region" description="Helical" evidence="1">
    <location>
        <begin position="7"/>
        <end position="27"/>
    </location>
</feature>
<dbReference type="PANTHER" id="PTHR42941">
    <property type="entry name" value="SLL1037 PROTEIN"/>
    <property type="match status" value="1"/>
</dbReference>
<dbReference type="EMBL" id="FOLH01000003">
    <property type="protein sequence ID" value="SFC18849.1"/>
    <property type="molecule type" value="Genomic_DNA"/>
</dbReference>
<accession>A0A1I1H3W2</accession>
<keyword evidence="2" id="KW-0675">Receptor</keyword>
<protein>
    <submittedName>
        <fullName evidence="2">TRAP transporter solute receptor, TAXI family</fullName>
    </submittedName>
</protein>
<dbReference type="Proteomes" id="UP000199058">
    <property type="component" value="Unassembled WGS sequence"/>
</dbReference>
<sequence length="447" mass="50449">MLNFRTRWWLSWILVIGAALLIIYWSAQQATQSRVIRLATASAGGYYHEFGSHLKEIIEQQGRYDVELIETRGSVDNRGRLLKDEADMAIIMIGSATLQNLRLVAPLWHDHMHLIVRRDSDLQSLMDLPGRNITLGVEGSGYRAQATMMLDHLGIDPGEIGMNDLYFSQLLENEELEGAIVTTGMLNPDLRSVLVSGEFRLVPINLAEGYALNHSQINPTQIPAGTYPSVRGPLPDTNLKTLGTLAVLASRTDVPDALVQAVHQALFSEEMRRKAPTLVDINPLEDRLLRYTPMHPASERYYNPHAGLDQFSRSLAWLNENRWLILAFFAAVGGGWLQIKQLQKMRSQRKKSNLESGLEKIFREAVELERSQKEAKDLRLLHRYLNEALNLKHQAVTLAQGNHLNDSVLFLTTLQQCSDVLRQLEWRLAGLQVNEVAKRQAEAATHS</sequence>
<reference evidence="2 3" key="1">
    <citation type="submission" date="2016-10" db="EMBL/GenBank/DDBJ databases">
        <authorList>
            <person name="de Groot N.N."/>
        </authorList>
    </citation>
    <scope>NUCLEOTIDE SEQUENCE [LARGE SCALE GENOMIC DNA]</scope>
    <source>
        <strain evidence="2 3">DSM 18438</strain>
    </source>
</reference>
<dbReference type="PANTHER" id="PTHR42941:SF1">
    <property type="entry name" value="SLL1037 PROTEIN"/>
    <property type="match status" value="1"/>
</dbReference>
<keyword evidence="1" id="KW-0472">Membrane</keyword>
<organism evidence="2 3">
    <name type="scientific">Marinospirillum celere</name>
    <dbReference type="NCBI Taxonomy" id="1122252"/>
    <lineage>
        <taxon>Bacteria</taxon>
        <taxon>Pseudomonadati</taxon>
        <taxon>Pseudomonadota</taxon>
        <taxon>Gammaproteobacteria</taxon>
        <taxon>Oceanospirillales</taxon>
        <taxon>Oceanospirillaceae</taxon>
        <taxon>Marinospirillum</taxon>
    </lineage>
</organism>
<gene>
    <name evidence="2" type="ORF">SAMN05660443_1799</name>
</gene>